<name>A0AAN8RHP9_9PEZI</name>
<keyword evidence="4" id="KW-1185">Reference proteome</keyword>
<gene>
    <name evidence="3" type="ORF">TWF718_008464</name>
</gene>
<evidence type="ECO:0000313" key="3">
    <source>
        <dbReference type="EMBL" id="KAK6343090.1"/>
    </source>
</evidence>
<dbReference type="EMBL" id="JAVHNR010000005">
    <property type="protein sequence ID" value="KAK6343090.1"/>
    <property type="molecule type" value="Genomic_DNA"/>
</dbReference>
<evidence type="ECO:0000256" key="2">
    <source>
        <dbReference type="SAM" id="SignalP"/>
    </source>
</evidence>
<organism evidence="3 4">
    <name type="scientific">Orbilia javanica</name>
    <dbReference type="NCBI Taxonomy" id="47235"/>
    <lineage>
        <taxon>Eukaryota</taxon>
        <taxon>Fungi</taxon>
        <taxon>Dikarya</taxon>
        <taxon>Ascomycota</taxon>
        <taxon>Pezizomycotina</taxon>
        <taxon>Orbiliomycetes</taxon>
        <taxon>Orbiliales</taxon>
        <taxon>Orbiliaceae</taxon>
        <taxon>Orbilia</taxon>
    </lineage>
</organism>
<feature type="signal peptide" evidence="2">
    <location>
        <begin position="1"/>
        <end position="21"/>
    </location>
</feature>
<keyword evidence="2" id="KW-0732">Signal</keyword>
<comment type="caution">
    <text evidence="3">The sequence shown here is derived from an EMBL/GenBank/DDBJ whole genome shotgun (WGS) entry which is preliminary data.</text>
</comment>
<reference evidence="3 4" key="1">
    <citation type="submission" date="2019-10" db="EMBL/GenBank/DDBJ databases">
        <authorList>
            <person name="Palmer J.M."/>
        </authorList>
    </citation>
    <scope>NUCLEOTIDE SEQUENCE [LARGE SCALE GENOMIC DNA]</scope>
    <source>
        <strain evidence="3 4">TWF718</strain>
    </source>
</reference>
<protein>
    <submittedName>
        <fullName evidence="3">Uncharacterized protein</fullName>
    </submittedName>
</protein>
<sequence>MLKYKFHFFLIATLLATLGRALPSEKAQQSTPASPHKDTGNGTTIYERVVGPSYFYTGAMSIKCPSVDQVLNNLDYVGQAAHSLIPAYGRAFLGDFLRMRQKFETNPEVARPRLTKRLRRCERCSCNGTTGEMVATSTPGLREWSCGVEYTAQFCEFVLNCYCTVTLGQPPRQQGVSQQEYELAISQIPRNIRASEENQDWTWHNHPPPPTVFTDILESGPIEDPINSYPIEDFDVGNPEAFWESVEDIERIKKQRLSGKWEFRDYFQNQGPYNPWDRDRGGGSSGIHRRSGAGENNEDADEGEKEIHRALQGIKQG</sequence>
<feature type="region of interest" description="Disordered" evidence="1">
    <location>
        <begin position="270"/>
        <end position="317"/>
    </location>
</feature>
<evidence type="ECO:0000313" key="4">
    <source>
        <dbReference type="Proteomes" id="UP001313282"/>
    </source>
</evidence>
<dbReference type="Proteomes" id="UP001313282">
    <property type="component" value="Unassembled WGS sequence"/>
</dbReference>
<feature type="chain" id="PRO_5042881485" evidence="2">
    <location>
        <begin position="22"/>
        <end position="317"/>
    </location>
</feature>
<accession>A0AAN8RHP9</accession>
<dbReference type="AlphaFoldDB" id="A0AAN8RHP9"/>
<evidence type="ECO:0000256" key="1">
    <source>
        <dbReference type="SAM" id="MobiDB-lite"/>
    </source>
</evidence>
<proteinExistence type="predicted"/>